<keyword evidence="9" id="KW-1185">Reference proteome</keyword>
<evidence type="ECO:0000256" key="5">
    <source>
        <dbReference type="ARBA" id="ARBA00023136"/>
    </source>
</evidence>
<feature type="transmembrane region" description="Helical" evidence="6">
    <location>
        <begin position="62"/>
        <end position="79"/>
    </location>
</feature>
<dbReference type="PANTHER" id="PTHR36115:SF4">
    <property type="entry name" value="MEMBRANE PROTEIN"/>
    <property type="match status" value="1"/>
</dbReference>
<comment type="subcellular location">
    <subcellularLocation>
        <location evidence="1">Cell membrane</location>
        <topology evidence="1">Multi-pass membrane protein</topology>
    </subcellularLocation>
</comment>
<accession>A0A940XA69</accession>
<keyword evidence="3 6" id="KW-0812">Transmembrane</keyword>
<dbReference type="Pfam" id="PF06271">
    <property type="entry name" value="RDD"/>
    <property type="match status" value="1"/>
</dbReference>
<evidence type="ECO:0000256" key="6">
    <source>
        <dbReference type="SAM" id="Phobius"/>
    </source>
</evidence>
<dbReference type="AlphaFoldDB" id="A0A940XA69"/>
<evidence type="ECO:0000259" key="7">
    <source>
        <dbReference type="Pfam" id="PF06271"/>
    </source>
</evidence>
<keyword evidence="4 6" id="KW-1133">Transmembrane helix</keyword>
<dbReference type="GO" id="GO:0005886">
    <property type="term" value="C:plasma membrane"/>
    <property type="evidence" value="ECO:0007669"/>
    <property type="project" value="UniProtKB-SubCell"/>
</dbReference>
<evidence type="ECO:0000256" key="3">
    <source>
        <dbReference type="ARBA" id="ARBA00022692"/>
    </source>
</evidence>
<sequence length="165" mass="18553">MNDSVYILDDALVASTGKRFLNYIIDMIFFVIVMYLFGLFLGILIALGFEGISFWMQGLGDLGWNLIGVTILLVYYTLIEGFFGRSVGKFITGTVVVDENGEKINFVSALKRSLCRLIPFDGLSFFGSRGWHDSITDTYVVEKKALEESIKMFHDFKLIGVEEAS</sequence>
<feature type="transmembrane region" description="Helical" evidence="6">
    <location>
        <begin position="28"/>
        <end position="56"/>
    </location>
</feature>
<name>A0A940XA69_9FLAO</name>
<reference evidence="8 9" key="1">
    <citation type="submission" date="2021-03" db="EMBL/GenBank/DDBJ databases">
        <title>Flavobacterium Flabelliformis Sp. Nov. And Flavobacterium Geliluteum Sp. Nov., Two Novel Multidrug Resistant Psychrophilic Species Isolated From Antarctica.</title>
        <authorList>
            <person name="Kralova S."/>
            <person name="Busse H.J."/>
            <person name="Bezdicek M."/>
            <person name="Nykrynova M."/>
            <person name="Kroupova E."/>
            <person name="Krsek D."/>
            <person name="Sedlacek I."/>
        </authorList>
    </citation>
    <scope>NUCLEOTIDE SEQUENCE [LARGE SCALE GENOMIC DNA]</scope>
    <source>
        <strain evidence="8 9">P7388</strain>
    </source>
</reference>
<dbReference type="InterPro" id="IPR010432">
    <property type="entry name" value="RDD"/>
</dbReference>
<dbReference type="InterPro" id="IPR051791">
    <property type="entry name" value="Pra-immunoreactive"/>
</dbReference>
<proteinExistence type="predicted"/>
<organism evidence="8 9">
    <name type="scientific">Flavobacterium geliluteum</name>
    <dbReference type="NCBI Taxonomy" id="2816120"/>
    <lineage>
        <taxon>Bacteria</taxon>
        <taxon>Pseudomonadati</taxon>
        <taxon>Bacteroidota</taxon>
        <taxon>Flavobacteriia</taxon>
        <taxon>Flavobacteriales</taxon>
        <taxon>Flavobacteriaceae</taxon>
        <taxon>Flavobacterium</taxon>
    </lineage>
</organism>
<evidence type="ECO:0000256" key="1">
    <source>
        <dbReference type="ARBA" id="ARBA00004651"/>
    </source>
</evidence>
<gene>
    <name evidence="8" type="ORF">J3495_15215</name>
</gene>
<evidence type="ECO:0000256" key="4">
    <source>
        <dbReference type="ARBA" id="ARBA00022989"/>
    </source>
</evidence>
<dbReference type="Proteomes" id="UP000675047">
    <property type="component" value="Unassembled WGS sequence"/>
</dbReference>
<evidence type="ECO:0000313" key="9">
    <source>
        <dbReference type="Proteomes" id="UP000675047"/>
    </source>
</evidence>
<evidence type="ECO:0000313" key="8">
    <source>
        <dbReference type="EMBL" id="MBP4139426.1"/>
    </source>
</evidence>
<comment type="caution">
    <text evidence="8">The sequence shown here is derived from an EMBL/GenBank/DDBJ whole genome shotgun (WGS) entry which is preliminary data.</text>
</comment>
<keyword evidence="2" id="KW-1003">Cell membrane</keyword>
<dbReference type="PANTHER" id="PTHR36115">
    <property type="entry name" value="PROLINE-RICH ANTIGEN HOMOLOG-RELATED"/>
    <property type="match status" value="1"/>
</dbReference>
<keyword evidence="5 6" id="KW-0472">Membrane</keyword>
<feature type="domain" description="RDD" evidence="7">
    <location>
        <begin position="13"/>
        <end position="126"/>
    </location>
</feature>
<evidence type="ECO:0000256" key="2">
    <source>
        <dbReference type="ARBA" id="ARBA00022475"/>
    </source>
</evidence>
<protein>
    <submittedName>
        <fullName evidence="8">RDD family protein</fullName>
    </submittedName>
</protein>
<dbReference type="RefSeq" id="WP_210667396.1">
    <property type="nucleotide sequence ID" value="NZ_JAGFBV010000027.1"/>
</dbReference>
<dbReference type="EMBL" id="JAGFBV010000027">
    <property type="protein sequence ID" value="MBP4139426.1"/>
    <property type="molecule type" value="Genomic_DNA"/>
</dbReference>